<dbReference type="PANTHER" id="PTHR48101">
    <property type="entry name" value="METHYLMALONYL-COA MUTASE, MITOCHONDRIAL-RELATED"/>
    <property type="match status" value="1"/>
</dbReference>
<dbReference type="Proteomes" id="UP000295198">
    <property type="component" value="Unassembled WGS sequence"/>
</dbReference>
<dbReference type="Pfam" id="PF01642">
    <property type="entry name" value="MM_CoA_mutase"/>
    <property type="match status" value="1"/>
</dbReference>
<feature type="region of interest" description="Disordered" evidence="2">
    <location>
        <begin position="199"/>
        <end position="218"/>
    </location>
</feature>
<dbReference type="InterPro" id="IPR016176">
    <property type="entry name" value="Cbl-dep_enz_cat"/>
</dbReference>
<proteinExistence type="predicted"/>
<dbReference type="GO" id="GO:0005737">
    <property type="term" value="C:cytoplasm"/>
    <property type="evidence" value="ECO:0007669"/>
    <property type="project" value="TreeGrafter"/>
</dbReference>
<keyword evidence="5" id="KW-1185">Reference proteome</keyword>
<dbReference type="PANTHER" id="PTHR48101:SF4">
    <property type="entry name" value="METHYLMALONYL-COA MUTASE, MITOCHONDRIAL"/>
    <property type="match status" value="1"/>
</dbReference>
<organism evidence="4 5">
    <name type="scientific">Nocardioides guangzhouensis</name>
    <dbReference type="NCBI Taxonomy" id="2497878"/>
    <lineage>
        <taxon>Bacteria</taxon>
        <taxon>Bacillati</taxon>
        <taxon>Actinomycetota</taxon>
        <taxon>Actinomycetes</taxon>
        <taxon>Propionibacteriales</taxon>
        <taxon>Nocardioidaceae</taxon>
        <taxon>Nocardioides</taxon>
    </lineage>
</organism>
<dbReference type="InterPro" id="IPR006099">
    <property type="entry name" value="MeMalonylCoA_mutase_a/b_cat"/>
</dbReference>
<protein>
    <submittedName>
        <fullName evidence="4">Methylmalonyl-CoA mutase</fullName>
    </submittedName>
</protein>
<dbReference type="GO" id="GO:0031419">
    <property type="term" value="F:cobalamin binding"/>
    <property type="evidence" value="ECO:0007669"/>
    <property type="project" value="UniProtKB-KW"/>
</dbReference>
<name>A0A4Q4ZE44_9ACTN</name>
<evidence type="ECO:0000259" key="3">
    <source>
        <dbReference type="Pfam" id="PF01642"/>
    </source>
</evidence>
<dbReference type="EMBL" id="SDKM01000012">
    <property type="protein sequence ID" value="RYP86317.1"/>
    <property type="molecule type" value="Genomic_DNA"/>
</dbReference>
<feature type="domain" description="Methylmalonyl-CoA mutase alpha/beta chain catalytic" evidence="3">
    <location>
        <begin position="237"/>
        <end position="530"/>
    </location>
</feature>
<dbReference type="AlphaFoldDB" id="A0A4Q4ZE44"/>
<sequence>MALAVEQDRATRADWEKAAAAVLRKARRLTDEDDDALVWEKLARTTLDGITVTPLGTAAGIADLDLPPAPGVAPYTRGREATRPETGWDNRPVLAGPDVKATAEQVLVDLENGATSVWLELGQGLGPGDLAPVLEKVYVDLAPVVISAPSEPLAAAQALVEVIRERGVEPAPGTNLGVDPVGDALRRLGFETLAAAGPEEGEGRARLEGRSSTGGDGGSDDLVAVARLALDAGTLGVVVDATALHDLGASDAQELGYSLAAGAAYLRTLTEAGIAIDDALGLVEFRYAATDEQFPTIAKLRAARRLWARVAELSGASPEAAGQRQHAVTSRPMMSAYDPWVNMLRTTVAAFAAGVGGADAVTVLPFDAALGAPDAFARRIARNTSSLLVSESHVGKVADPAGGSYAVERLTADLAEAGWAELGRIEDAGGIEAALADGSLRARVDDVVARRDDQVAHRSRPLTGLSEFPNLGETLPERTKLPETDAVRRYGAAYEALRDEPAARHVFLATMGSVAAHTARATFAGNLFAAGGVAVETAGATDGVAAVLAAYAGQPVVCLAGTDAAYAEWGADLVAALRDAGATRVILAGRPKDIEVDDSCAVGVDALAFLTRTREALA</sequence>
<dbReference type="Gene3D" id="3.40.50.280">
    <property type="entry name" value="Cobalamin-binding domain"/>
    <property type="match status" value="1"/>
</dbReference>
<gene>
    <name evidence="4" type="ORF">EKO23_09610</name>
</gene>
<evidence type="ECO:0000256" key="1">
    <source>
        <dbReference type="ARBA" id="ARBA00011870"/>
    </source>
</evidence>
<evidence type="ECO:0000313" key="4">
    <source>
        <dbReference type="EMBL" id="RYP86317.1"/>
    </source>
</evidence>
<evidence type="ECO:0000256" key="2">
    <source>
        <dbReference type="SAM" id="MobiDB-lite"/>
    </source>
</evidence>
<comment type="caution">
    <text evidence="4">The sequence shown here is derived from an EMBL/GenBank/DDBJ whole genome shotgun (WGS) entry which is preliminary data.</text>
</comment>
<accession>A0A4Q4ZE44</accession>
<dbReference type="SUPFAM" id="SSF51703">
    <property type="entry name" value="Cobalamin (vitamin B12)-dependent enzymes"/>
    <property type="match status" value="1"/>
</dbReference>
<dbReference type="Gene3D" id="3.20.20.240">
    <property type="entry name" value="Methylmalonyl-CoA mutase"/>
    <property type="match status" value="1"/>
</dbReference>
<reference evidence="4 5" key="1">
    <citation type="submission" date="2019-01" db="EMBL/GenBank/DDBJ databases">
        <title>Nocardioides guangzhouensis sp. nov., an actinobacterium isolated from soil.</title>
        <authorList>
            <person name="Fu Y."/>
            <person name="Cai Y."/>
            <person name="Lin Z."/>
            <person name="Chen P."/>
        </authorList>
    </citation>
    <scope>NUCLEOTIDE SEQUENCE [LARGE SCALE GENOMIC DNA]</scope>
    <source>
        <strain evidence="4 5">130</strain>
    </source>
</reference>
<dbReference type="GO" id="GO:0004494">
    <property type="term" value="F:methylmalonyl-CoA mutase activity"/>
    <property type="evidence" value="ECO:0007669"/>
    <property type="project" value="UniProtKB-EC"/>
</dbReference>
<comment type="subunit">
    <text evidence="1">Heterodimer of an alpha and a beta chain.</text>
</comment>
<evidence type="ECO:0000313" key="5">
    <source>
        <dbReference type="Proteomes" id="UP000295198"/>
    </source>
</evidence>
<dbReference type="OrthoDB" id="9762378at2"/>
<dbReference type="GO" id="GO:0019678">
    <property type="term" value="P:propionate metabolic process, methylmalonyl pathway"/>
    <property type="evidence" value="ECO:0007669"/>
    <property type="project" value="TreeGrafter"/>
</dbReference>